<organism evidence="1">
    <name type="scientific">marine metagenome</name>
    <dbReference type="NCBI Taxonomy" id="408172"/>
    <lineage>
        <taxon>unclassified sequences</taxon>
        <taxon>metagenomes</taxon>
        <taxon>ecological metagenomes</taxon>
    </lineage>
</organism>
<sequence length="117" mass="13548">MDSFLNLFKQTKLNNNTEEINDHLMLMGGILVEAAAIDGKIEKSELSKIKKSLVYFFEINEDESSYIVKKCLEKVDEAKSLYYFSIHLFIIMPLSKYTKSVKLINKYTARKHTLCVT</sequence>
<proteinExistence type="predicted"/>
<reference evidence="1" key="1">
    <citation type="submission" date="2018-05" db="EMBL/GenBank/DDBJ databases">
        <authorList>
            <person name="Lanie J.A."/>
            <person name="Ng W.-L."/>
            <person name="Kazmierczak K.M."/>
            <person name="Andrzejewski T.M."/>
            <person name="Davidsen T.M."/>
            <person name="Wayne K.J."/>
            <person name="Tettelin H."/>
            <person name="Glass J.I."/>
            <person name="Rusch D."/>
            <person name="Podicherti R."/>
            <person name="Tsui H.-C.T."/>
            <person name="Winkler M.E."/>
        </authorList>
    </citation>
    <scope>NUCLEOTIDE SEQUENCE</scope>
</reference>
<evidence type="ECO:0008006" key="2">
    <source>
        <dbReference type="Google" id="ProtNLM"/>
    </source>
</evidence>
<gene>
    <name evidence="1" type="ORF">METZ01_LOCUS345808</name>
</gene>
<evidence type="ECO:0000313" key="1">
    <source>
        <dbReference type="EMBL" id="SVC92954.1"/>
    </source>
</evidence>
<dbReference type="AlphaFoldDB" id="A0A382R5D4"/>
<name>A0A382R5D4_9ZZZZ</name>
<protein>
    <recommendedName>
        <fullName evidence="2">Co-chaperone DjlA N-terminal domain-containing protein</fullName>
    </recommendedName>
</protein>
<dbReference type="EMBL" id="UINC01119260">
    <property type="protein sequence ID" value="SVC92954.1"/>
    <property type="molecule type" value="Genomic_DNA"/>
</dbReference>
<accession>A0A382R5D4</accession>